<dbReference type="GO" id="GO:0042302">
    <property type="term" value="F:structural constituent of cuticle"/>
    <property type="evidence" value="ECO:0007669"/>
    <property type="project" value="UniProtKB-UniRule"/>
</dbReference>
<organism evidence="2 3">
    <name type="scientific">Stomoxys calcitrans</name>
    <name type="common">Stable fly</name>
    <name type="synonym">Conops calcitrans</name>
    <dbReference type="NCBI Taxonomy" id="35570"/>
    <lineage>
        <taxon>Eukaryota</taxon>
        <taxon>Metazoa</taxon>
        <taxon>Ecdysozoa</taxon>
        <taxon>Arthropoda</taxon>
        <taxon>Hexapoda</taxon>
        <taxon>Insecta</taxon>
        <taxon>Pterygota</taxon>
        <taxon>Neoptera</taxon>
        <taxon>Endopterygota</taxon>
        <taxon>Diptera</taxon>
        <taxon>Brachycera</taxon>
        <taxon>Muscomorpha</taxon>
        <taxon>Muscoidea</taxon>
        <taxon>Muscidae</taxon>
        <taxon>Stomoxys</taxon>
    </lineage>
</organism>
<keyword evidence="1" id="KW-0193">Cuticle</keyword>
<proteinExistence type="predicted"/>
<dbReference type="VEuPathDB" id="VectorBase:SCAU006925"/>
<reference evidence="2" key="1">
    <citation type="submission" date="2020-05" db="UniProtKB">
        <authorList>
            <consortium name="EnsemblMetazoa"/>
        </authorList>
    </citation>
    <scope>IDENTIFICATION</scope>
    <source>
        <strain evidence="2">USDA</strain>
    </source>
</reference>
<dbReference type="PROSITE" id="PS51155">
    <property type="entry name" value="CHIT_BIND_RR_2"/>
    <property type="match status" value="1"/>
</dbReference>
<dbReference type="OrthoDB" id="6510765at2759"/>
<dbReference type="AlphaFoldDB" id="A0A1I8PCV6"/>
<evidence type="ECO:0000256" key="1">
    <source>
        <dbReference type="PROSITE-ProRule" id="PRU00497"/>
    </source>
</evidence>
<keyword evidence="3" id="KW-1185">Reference proteome</keyword>
<gene>
    <name evidence="2" type="primary">106089433</name>
</gene>
<dbReference type="Proteomes" id="UP000095300">
    <property type="component" value="Unassembled WGS sequence"/>
</dbReference>
<protein>
    <submittedName>
        <fullName evidence="2">Uncharacterized protein</fullName>
    </submittedName>
</protein>
<evidence type="ECO:0000313" key="3">
    <source>
        <dbReference type="Proteomes" id="UP000095300"/>
    </source>
</evidence>
<dbReference type="Pfam" id="PF00379">
    <property type="entry name" value="Chitin_bind_4"/>
    <property type="match status" value="1"/>
</dbReference>
<accession>A0A1I8PCV6</accession>
<name>A0A1I8PCV6_STOCA</name>
<dbReference type="EnsemblMetazoa" id="SCAU006925-RD">
    <property type="protein sequence ID" value="SCAU006925-PD"/>
    <property type="gene ID" value="SCAU006925"/>
</dbReference>
<dbReference type="KEGG" id="scac:106089433"/>
<sequence>MIAFLCLDITSRKVTMKLLISIFLVLIMARSGLCLAPYYMEYYANYHDFHNDDKLNYKYHYYIDHAPSKVHMMYIEERHGDKVVGQYGLLEPNGMVRSVHYQVVGDNGFESVVQTRTPHSSSHIRLMSQKQPLRPIVQNEPIFSLF</sequence>
<evidence type="ECO:0000313" key="2">
    <source>
        <dbReference type="EnsemblMetazoa" id="SCAU006925-PD"/>
    </source>
</evidence>
<dbReference type="InterPro" id="IPR000618">
    <property type="entry name" value="Insect_cuticle"/>
</dbReference>